<dbReference type="Proteomes" id="UP000320839">
    <property type="component" value="Chromosome"/>
</dbReference>
<dbReference type="InterPro" id="IPR029068">
    <property type="entry name" value="Glyas_Bleomycin-R_OHBP_Dase"/>
</dbReference>
<dbReference type="Gene3D" id="3.30.720.120">
    <property type="match status" value="1"/>
</dbReference>
<dbReference type="Gene3D" id="3.30.720.110">
    <property type="match status" value="1"/>
</dbReference>
<evidence type="ECO:0000259" key="1">
    <source>
        <dbReference type="PROSITE" id="PS51819"/>
    </source>
</evidence>
<dbReference type="Pfam" id="PF00903">
    <property type="entry name" value="Glyoxalase"/>
    <property type="match status" value="1"/>
</dbReference>
<dbReference type="PANTHER" id="PTHR34109:SF1">
    <property type="entry name" value="VOC DOMAIN-CONTAINING PROTEIN"/>
    <property type="match status" value="1"/>
</dbReference>
<gene>
    <name evidence="2" type="ORF">Pan153_23710</name>
</gene>
<dbReference type="AlphaFoldDB" id="A0A518FN28"/>
<name>A0A518FN28_9PLAN</name>
<sequence>MNSSSVKSIPEGMHSITPHLVCTNAAEAIEFYKKAFGAEELMRLPGPDGKLVHACLQIGDSRIMLADVREECGGKGPKELQGSPVLIHLQVEDVDAVFNQAIEAGATQTMPVMEMFWGDRYGQLEDPFGHRWSVATHIRDLSFDEIQKGMLEMFEQNSKS</sequence>
<dbReference type="PROSITE" id="PS51819">
    <property type="entry name" value="VOC"/>
    <property type="match status" value="1"/>
</dbReference>
<dbReference type="RefSeq" id="WP_145455745.1">
    <property type="nucleotide sequence ID" value="NZ_CP036317.1"/>
</dbReference>
<protein>
    <recommendedName>
        <fullName evidence="1">VOC domain-containing protein</fullName>
    </recommendedName>
</protein>
<reference evidence="2 3" key="1">
    <citation type="submission" date="2019-02" db="EMBL/GenBank/DDBJ databases">
        <title>Deep-cultivation of Planctomycetes and their phenomic and genomic characterization uncovers novel biology.</title>
        <authorList>
            <person name="Wiegand S."/>
            <person name="Jogler M."/>
            <person name="Boedeker C."/>
            <person name="Pinto D."/>
            <person name="Vollmers J."/>
            <person name="Rivas-Marin E."/>
            <person name="Kohn T."/>
            <person name="Peeters S.H."/>
            <person name="Heuer A."/>
            <person name="Rast P."/>
            <person name="Oberbeckmann S."/>
            <person name="Bunk B."/>
            <person name="Jeske O."/>
            <person name="Meyerdierks A."/>
            <person name="Storesund J.E."/>
            <person name="Kallscheuer N."/>
            <person name="Luecker S."/>
            <person name="Lage O.M."/>
            <person name="Pohl T."/>
            <person name="Merkel B.J."/>
            <person name="Hornburger P."/>
            <person name="Mueller R.-W."/>
            <person name="Bruemmer F."/>
            <person name="Labrenz M."/>
            <person name="Spormann A.M."/>
            <person name="Op den Camp H."/>
            <person name="Overmann J."/>
            <person name="Amann R."/>
            <person name="Jetten M.S.M."/>
            <person name="Mascher T."/>
            <person name="Medema M.H."/>
            <person name="Devos D.P."/>
            <person name="Kaster A.-K."/>
            <person name="Ovreas L."/>
            <person name="Rohde M."/>
            <person name="Galperin M.Y."/>
            <person name="Jogler C."/>
        </authorList>
    </citation>
    <scope>NUCLEOTIDE SEQUENCE [LARGE SCALE GENOMIC DNA]</scope>
    <source>
        <strain evidence="2 3">Pan153</strain>
    </source>
</reference>
<dbReference type="PANTHER" id="PTHR34109">
    <property type="entry name" value="BNAUNNG04460D PROTEIN-RELATED"/>
    <property type="match status" value="1"/>
</dbReference>
<dbReference type="EMBL" id="CP036317">
    <property type="protein sequence ID" value="QDV17717.1"/>
    <property type="molecule type" value="Genomic_DNA"/>
</dbReference>
<evidence type="ECO:0000313" key="2">
    <source>
        <dbReference type="EMBL" id="QDV17717.1"/>
    </source>
</evidence>
<dbReference type="InterPro" id="IPR037523">
    <property type="entry name" value="VOC_core"/>
</dbReference>
<organism evidence="2 3">
    <name type="scientific">Gimesia panareensis</name>
    <dbReference type="NCBI Taxonomy" id="2527978"/>
    <lineage>
        <taxon>Bacteria</taxon>
        <taxon>Pseudomonadati</taxon>
        <taxon>Planctomycetota</taxon>
        <taxon>Planctomycetia</taxon>
        <taxon>Planctomycetales</taxon>
        <taxon>Planctomycetaceae</taxon>
        <taxon>Gimesia</taxon>
    </lineage>
</organism>
<accession>A0A518FN28</accession>
<dbReference type="InterPro" id="IPR004360">
    <property type="entry name" value="Glyas_Fos-R_dOase_dom"/>
</dbReference>
<evidence type="ECO:0000313" key="3">
    <source>
        <dbReference type="Proteomes" id="UP000320839"/>
    </source>
</evidence>
<proteinExistence type="predicted"/>
<dbReference type="CDD" id="cd07246">
    <property type="entry name" value="VOC_like"/>
    <property type="match status" value="1"/>
</dbReference>
<dbReference type="SUPFAM" id="SSF54593">
    <property type="entry name" value="Glyoxalase/Bleomycin resistance protein/Dihydroxybiphenyl dioxygenase"/>
    <property type="match status" value="1"/>
</dbReference>
<dbReference type="OrthoDB" id="9795306at2"/>
<feature type="domain" description="VOC" evidence="1">
    <location>
        <begin position="12"/>
        <end position="137"/>
    </location>
</feature>